<reference evidence="9" key="1">
    <citation type="submission" date="2019-07" db="EMBL/GenBank/DDBJ databases">
        <title>Hyphodiscus hymeniophilus genome sequencing and assembly.</title>
        <authorList>
            <person name="Kramer G."/>
            <person name="Nodwell J."/>
        </authorList>
    </citation>
    <scope>NUCLEOTIDE SEQUENCE</scope>
    <source>
        <strain evidence="9">ATCC 34498</strain>
    </source>
</reference>
<dbReference type="Pfam" id="PF07690">
    <property type="entry name" value="MFS_1"/>
    <property type="match status" value="1"/>
</dbReference>
<feature type="transmembrane region" description="Helical" evidence="7">
    <location>
        <begin position="336"/>
        <end position="357"/>
    </location>
</feature>
<feature type="transmembrane region" description="Helical" evidence="7">
    <location>
        <begin position="107"/>
        <end position="125"/>
    </location>
</feature>
<keyword evidence="3 7" id="KW-0812">Transmembrane</keyword>
<dbReference type="EMBL" id="VNKQ01000002">
    <property type="protein sequence ID" value="KAG0652816.1"/>
    <property type="molecule type" value="Genomic_DNA"/>
</dbReference>
<evidence type="ECO:0000256" key="4">
    <source>
        <dbReference type="ARBA" id="ARBA00022989"/>
    </source>
</evidence>
<evidence type="ECO:0000256" key="1">
    <source>
        <dbReference type="ARBA" id="ARBA00004141"/>
    </source>
</evidence>
<dbReference type="Gene3D" id="1.20.1720.10">
    <property type="entry name" value="Multidrug resistance protein D"/>
    <property type="match status" value="1"/>
</dbReference>
<dbReference type="SUPFAM" id="SSF103473">
    <property type="entry name" value="MFS general substrate transporter"/>
    <property type="match status" value="1"/>
</dbReference>
<comment type="subcellular location">
    <subcellularLocation>
        <location evidence="1">Membrane</location>
        <topology evidence="1">Multi-pass membrane protein</topology>
    </subcellularLocation>
</comment>
<feature type="transmembrane region" description="Helical" evidence="7">
    <location>
        <begin position="266"/>
        <end position="285"/>
    </location>
</feature>
<feature type="transmembrane region" description="Helical" evidence="7">
    <location>
        <begin position="226"/>
        <end position="246"/>
    </location>
</feature>
<feature type="transmembrane region" description="Helical" evidence="7">
    <location>
        <begin position="403"/>
        <end position="421"/>
    </location>
</feature>
<dbReference type="InterPro" id="IPR011701">
    <property type="entry name" value="MFS"/>
</dbReference>
<evidence type="ECO:0000256" key="5">
    <source>
        <dbReference type="ARBA" id="ARBA00023136"/>
    </source>
</evidence>
<accession>A0A9P7B138</accession>
<evidence type="ECO:0000256" key="6">
    <source>
        <dbReference type="SAM" id="MobiDB-lite"/>
    </source>
</evidence>
<evidence type="ECO:0000259" key="8">
    <source>
        <dbReference type="PROSITE" id="PS50850"/>
    </source>
</evidence>
<gene>
    <name evidence="9" type="ORF">D0Z07_0071</name>
</gene>
<evidence type="ECO:0000256" key="3">
    <source>
        <dbReference type="ARBA" id="ARBA00022692"/>
    </source>
</evidence>
<dbReference type="GO" id="GO:0005886">
    <property type="term" value="C:plasma membrane"/>
    <property type="evidence" value="ECO:0007669"/>
    <property type="project" value="TreeGrafter"/>
</dbReference>
<evidence type="ECO:0000313" key="10">
    <source>
        <dbReference type="Proteomes" id="UP000785200"/>
    </source>
</evidence>
<feature type="transmembrane region" description="Helical" evidence="7">
    <location>
        <begin position="163"/>
        <end position="188"/>
    </location>
</feature>
<keyword evidence="5 7" id="KW-0472">Membrane</keyword>
<dbReference type="FunFam" id="1.20.1720.10:FF:000012">
    <property type="entry name" value="MFS toxin efflux pump (AflT)"/>
    <property type="match status" value="1"/>
</dbReference>
<dbReference type="GO" id="GO:0022857">
    <property type="term" value="F:transmembrane transporter activity"/>
    <property type="evidence" value="ECO:0007669"/>
    <property type="project" value="InterPro"/>
</dbReference>
<dbReference type="InterPro" id="IPR020846">
    <property type="entry name" value="MFS_dom"/>
</dbReference>
<evidence type="ECO:0000256" key="7">
    <source>
        <dbReference type="SAM" id="Phobius"/>
    </source>
</evidence>
<dbReference type="Proteomes" id="UP000785200">
    <property type="component" value="Unassembled WGS sequence"/>
</dbReference>
<feature type="transmembrane region" description="Helical" evidence="7">
    <location>
        <begin position="195"/>
        <end position="214"/>
    </location>
</feature>
<feature type="domain" description="Major facilitator superfamily (MFS) profile" evidence="8">
    <location>
        <begin position="73"/>
        <end position="561"/>
    </location>
</feature>
<comment type="caution">
    <text evidence="9">The sequence shown here is derived from an EMBL/GenBank/DDBJ whole genome shotgun (WGS) entry which is preliminary data.</text>
</comment>
<feature type="transmembrane region" description="Helical" evidence="7">
    <location>
        <begin position="137"/>
        <end position="157"/>
    </location>
</feature>
<dbReference type="InterPro" id="IPR036259">
    <property type="entry name" value="MFS_trans_sf"/>
</dbReference>
<feature type="transmembrane region" description="Helical" evidence="7">
    <location>
        <begin position="377"/>
        <end position="396"/>
    </location>
</feature>
<dbReference type="OrthoDB" id="10021397at2759"/>
<dbReference type="AlphaFoldDB" id="A0A9P7B138"/>
<dbReference type="PANTHER" id="PTHR23501">
    <property type="entry name" value="MAJOR FACILITATOR SUPERFAMILY"/>
    <property type="match status" value="1"/>
</dbReference>
<evidence type="ECO:0000313" key="9">
    <source>
        <dbReference type="EMBL" id="KAG0652816.1"/>
    </source>
</evidence>
<protein>
    <submittedName>
        <fullName evidence="9">MFS gliotoxin efflux transporter gliA</fullName>
    </submittedName>
</protein>
<feature type="transmembrane region" description="Helical" evidence="7">
    <location>
        <begin position="71"/>
        <end position="95"/>
    </location>
</feature>
<feature type="compositionally biased region" description="Basic and acidic residues" evidence="6">
    <location>
        <begin position="40"/>
        <end position="53"/>
    </location>
</feature>
<feature type="transmembrane region" description="Helical" evidence="7">
    <location>
        <begin position="537"/>
        <end position="555"/>
    </location>
</feature>
<dbReference type="Gene3D" id="1.20.1250.20">
    <property type="entry name" value="MFS general substrate transporter like domains"/>
    <property type="match status" value="1"/>
</dbReference>
<keyword evidence="2" id="KW-0813">Transport</keyword>
<dbReference type="PANTHER" id="PTHR23501:SF177">
    <property type="entry name" value="MAJOR FACILITATOR SUPERFAMILY (MFS) PROFILE DOMAIN-CONTAINING PROTEIN-RELATED"/>
    <property type="match status" value="1"/>
</dbReference>
<keyword evidence="4 7" id="KW-1133">Transmembrane helix</keyword>
<keyword evidence="10" id="KW-1185">Reference proteome</keyword>
<dbReference type="FunFam" id="1.20.1250.20:FF:000196">
    <property type="entry name" value="MFS toxin efflux pump (AflT)"/>
    <property type="match status" value="1"/>
</dbReference>
<dbReference type="CDD" id="cd17502">
    <property type="entry name" value="MFS_Azr1_MDR_like"/>
    <property type="match status" value="1"/>
</dbReference>
<dbReference type="PROSITE" id="PS50850">
    <property type="entry name" value="MFS"/>
    <property type="match status" value="1"/>
</dbReference>
<evidence type="ECO:0000256" key="2">
    <source>
        <dbReference type="ARBA" id="ARBA00022448"/>
    </source>
</evidence>
<feature type="region of interest" description="Disordered" evidence="6">
    <location>
        <begin position="1"/>
        <end position="62"/>
    </location>
</feature>
<feature type="transmembrane region" description="Helical" evidence="7">
    <location>
        <begin position="297"/>
        <end position="316"/>
    </location>
</feature>
<feature type="transmembrane region" description="Helical" evidence="7">
    <location>
        <begin position="468"/>
        <end position="487"/>
    </location>
</feature>
<proteinExistence type="predicted"/>
<feature type="transmembrane region" description="Helical" evidence="7">
    <location>
        <begin position="433"/>
        <end position="456"/>
    </location>
</feature>
<name>A0A9P7B138_9HELO</name>
<organism evidence="9 10">
    <name type="scientific">Hyphodiscus hymeniophilus</name>
    <dbReference type="NCBI Taxonomy" id="353542"/>
    <lineage>
        <taxon>Eukaryota</taxon>
        <taxon>Fungi</taxon>
        <taxon>Dikarya</taxon>
        <taxon>Ascomycota</taxon>
        <taxon>Pezizomycotina</taxon>
        <taxon>Leotiomycetes</taxon>
        <taxon>Helotiales</taxon>
        <taxon>Hyphodiscaceae</taxon>
        <taxon>Hyphodiscus</taxon>
    </lineage>
</organism>
<sequence>MDSRSPTLAEETELETAATTSTQGSMLKEKSALDDGPTENEEKSIRVEIKGEADAEEGDDGGEYPSGIKMAFIVVALMLSIFLVSLDMTIVATAIPKITDEFHGLDLVGWYGSAFFLTLGSFQSTWGKAYKYFPLKLTYLVSIFVFELGSLICGVAPNAKALIVGRAIAGLGGAGIASGTYTIIAFAARPQKRPAFTGLLGASYGIASVIGPLLGGVFAEDVTWRWCFYINLPIGGLAGAIILIFFKTPPQAVPVRASFKEKMLQMDIPGTITIMCAVVCYILAMQWGGQSKSWNDGSVIACLVMFGVIIVLFCVVEYYQGDRAMVVGRLLKDRTISVGMGFIFFLAGAWFLILYYLPIYFQAVFHVTASQSGIRNLPLIIGGTISTILSGGLLTVYGYPVPFLIAGSMMTTIGCGLLYTLSTHSTSSAWIGYQALAGLGVGLALQVPVISAQAVVAPSDLSSATAMILFAQTIGGAFFVTAGEVAFSNTLLRKLPLMAPLVDPQSVAATGVTELRKTFPAATIPGIISAYMSGLKVAYAIAIAAGGLSVLLSFASKWRNLKGKVGAGAA</sequence>